<feature type="transmembrane region" description="Helical" evidence="2">
    <location>
        <begin position="180"/>
        <end position="206"/>
    </location>
</feature>
<dbReference type="EMBL" id="VIWT01000001">
    <property type="protein sequence ID" value="TWF97739.1"/>
    <property type="molecule type" value="Genomic_DNA"/>
</dbReference>
<feature type="transmembrane region" description="Helical" evidence="2">
    <location>
        <begin position="276"/>
        <end position="300"/>
    </location>
</feature>
<dbReference type="Proteomes" id="UP000317940">
    <property type="component" value="Unassembled WGS sequence"/>
</dbReference>
<evidence type="ECO:0000256" key="2">
    <source>
        <dbReference type="SAM" id="Phobius"/>
    </source>
</evidence>
<dbReference type="GO" id="GO:0016020">
    <property type="term" value="C:membrane"/>
    <property type="evidence" value="ECO:0007669"/>
    <property type="project" value="TreeGrafter"/>
</dbReference>
<feature type="domain" description="Acyltransferase 3" evidence="3">
    <location>
        <begin position="37"/>
        <end position="358"/>
    </location>
</feature>
<feature type="transmembrane region" description="Helical" evidence="2">
    <location>
        <begin position="218"/>
        <end position="241"/>
    </location>
</feature>
<keyword evidence="2" id="KW-0812">Transmembrane</keyword>
<dbReference type="PANTHER" id="PTHR23028">
    <property type="entry name" value="ACETYLTRANSFERASE"/>
    <property type="match status" value="1"/>
</dbReference>
<reference evidence="4 5" key="1">
    <citation type="submission" date="2019-06" db="EMBL/GenBank/DDBJ databases">
        <title>Sequencing the genomes of 1000 actinobacteria strains.</title>
        <authorList>
            <person name="Klenk H.-P."/>
        </authorList>
    </citation>
    <scope>NUCLEOTIDE SEQUENCE [LARGE SCALE GENOMIC DNA]</scope>
    <source>
        <strain evidence="4 5">DSM 44826</strain>
    </source>
</reference>
<dbReference type="InterPro" id="IPR050879">
    <property type="entry name" value="Acyltransferase_3"/>
</dbReference>
<evidence type="ECO:0000259" key="3">
    <source>
        <dbReference type="Pfam" id="PF01757"/>
    </source>
</evidence>
<protein>
    <submittedName>
        <fullName evidence="4">Peptidoglycan/LPS O-acetylase OafA/YrhL</fullName>
    </submittedName>
</protein>
<evidence type="ECO:0000313" key="4">
    <source>
        <dbReference type="EMBL" id="TWF97739.1"/>
    </source>
</evidence>
<keyword evidence="5" id="KW-1185">Reference proteome</keyword>
<feature type="transmembrane region" description="Helical" evidence="2">
    <location>
        <begin position="337"/>
        <end position="357"/>
    </location>
</feature>
<feature type="transmembrane region" description="Helical" evidence="2">
    <location>
        <begin position="41"/>
        <end position="61"/>
    </location>
</feature>
<proteinExistence type="predicted"/>
<accession>A0A561UEE4</accession>
<feature type="transmembrane region" description="Helical" evidence="2">
    <location>
        <begin position="247"/>
        <end position="264"/>
    </location>
</feature>
<dbReference type="GO" id="GO:0009103">
    <property type="term" value="P:lipopolysaccharide biosynthetic process"/>
    <property type="evidence" value="ECO:0007669"/>
    <property type="project" value="TreeGrafter"/>
</dbReference>
<keyword evidence="2" id="KW-0472">Membrane</keyword>
<comment type="caution">
    <text evidence="4">The sequence shown here is derived from an EMBL/GenBank/DDBJ whole genome shotgun (WGS) entry which is preliminary data.</text>
</comment>
<dbReference type="Pfam" id="PF01757">
    <property type="entry name" value="Acyl_transf_3"/>
    <property type="match status" value="1"/>
</dbReference>
<sequence length="394" mass="44135">MSVTTTSPVQPDASRPEPSPGQAAPAAAAAKKPRLYVLDGLRLLAALLVMTWHYAGLELFPQVWDGNPKHKMPKLHEIGQYGWIGVEIFFIISGFVICMSCWGKSVGEFVTSRITRLFPAYWFCMLGTALVLYTTNMSWTKDITKGGYINVLTNLTMMQAGAGEGDVDGVYWTLWVEMRFYILFGLLAIGGLTYRKVLAFCGLWMIGSLLIGSGDSKTLQLIVFPNYAPFFIAGIALYLLYRFGSNLMIWGLIAFSWIMSVRQLDSITGGYTFQVINHFPPFLIITATFLLMIAIALGWFDWMQWKWLTTAGAMTFPFYMIHEENGWVIIHELHKKVNAYVLVVCVVAFMLLLSYLIHRLVERPLAKALGRGLKSALADIRAKSERPARGSHAA</sequence>
<dbReference type="RefSeq" id="WP_145904262.1">
    <property type="nucleotide sequence ID" value="NZ_BAAAMZ010000019.1"/>
</dbReference>
<dbReference type="GO" id="GO:0016747">
    <property type="term" value="F:acyltransferase activity, transferring groups other than amino-acyl groups"/>
    <property type="evidence" value="ECO:0007669"/>
    <property type="project" value="InterPro"/>
</dbReference>
<evidence type="ECO:0000313" key="5">
    <source>
        <dbReference type="Proteomes" id="UP000317940"/>
    </source>
</evidence>
<dbReference type="AlphaFoldDB" id="A0A561UEE4"/>
<dbReference type="OrthoDB" id="9807745at2"/>
<keyword evidence="2" id="KW-1133">Transmembrane helix</keyword>
<dbReference type="InterPro" id="IPR002656">
    <property type="entry name" value="Acyl_transf_3_dom"/>
</dbReference>
<feature type="region of interest" description="Disordered" evidence="1">
    <location>
        <begin position="1"/>
        <end position="24"/>
    </location>
</feature>
<organism evidence="4 5">
    <name type="scientific">Kitasatospora viridis</name>
    <dbReference type="NCBI Taxonomy" id="281105"/>
    <lineage>
        <taxon>Bacteria</taxon>
        <taxon>Bacillati</taxon>
        <taxon>Actinomycetota</taxon>
        <taxon>Actinomycetes</taxon>
        <taxon>Kitasatosporales</taxon>
        <taxon>Streptomycetaceae</taxon>
        <taxon>Kitasatospora</taxon>
    </lineage>
</organism>
<evidence type="ECO:0000256" key="1">
    <source>
        <dbReference type="SAM" id="MobiDB-lite"/>
    </source>
</evidence>
<feature type="transmembrane region" description="Helical" evidence="2">
    <location>
        <begin position="114"/>
        <end position="133"/>
    </location>
</feature>
<gene>
    <name evidence="4" type="ORF">FHX73_111534</name>
</gene>
<name>A0A561UEE4_9ACTN</name>
<feature type="transmembrane region" description="Helical" evidence="2">
    <location>
        <begin position="81"/>
        <end position="102"/>
    </location>
</feature>
<dbReference type="PANTHER" id="PTHR23028:SF53">
    <property type="entry name" value="ACYL_TRANSF_3 DOMAIN-CONTAINING PROTEIN"/>
    <property type="match status" value="1"/>
</dbReference>